<comment type="subcellular location">
    <subcellularLocation>
        <location evidence="6">Cell membrane</location>
        <topology evidence="6">Multi-pass membrane protein</topology>
    </subcellularLocation>
    <subcellularLocation>
        <location evidence="1">Membrane</location>
        <topology evidence="1">Multi-pass membrane protein</topology>
    </subcellularLocation>
</comment>
<organism evidence="7 8">
    <name type="scientific">Knoellia koreensis</name>
    <dbReference type="NCBI Taxonomy" id="2730921"/>
    <lineage>
        <taxon>Bacteria</taxon>
        <taxon>Bacillati</taxon>
        <taxon>Actinomycetota</taxon>
        <taxon>Actinomycetes</taxon>
        <taxon>Micrococcales</taxon>
        <taxon>Intrasporangiaceae</taxon>
        <taxon>Knoellia</taxon>
    </lineage>
</organism>
<dbReference type="Pfam" id="PF01925">
    <property type="entry name" value="TauE"/>
    <property type="match status" value="1"/>
</dbReference>
<feature type="transmembrane region" description="Helical" evidence="6">
    <location>
        <begin position="198"/>
        <end position="216"/>
    </location>
</feature>
<dbReference type="GO" id="GO:0005886">
    <property type="term" value="C:plasma membrane"/>
    <property type="evidence" value="ECO:0007669"/>
    <property type="project" value="UniProtKB-SubCell"/>
</dbReference>
<protein>
    <recommendedName>
        <fullName evidence="6">Probable membrane transporter protein</fullName>
    </recommendedName>
</protein>
<feature type="transmembrane region" description="Helical" evidence="6">
    <location>
        <begin position="96"/>
        <end position="116"/>
    </location>
</feature>
<dbReference type="Proteomes" id="UP000588586">
    <property type="component" value="Unassembled WGS sequence"/>
</dbReference>
<dbReference type="InterPro" id="IPR051598">
    <property type="entry name" value="TSUP/Inactive_protease-like"/>
</dbReference>
<feature type="transmembrane region" description="Helical" evidence="6">
    <location>
        <begin position="137"/>
        <end position="167"/>
    </location>
</feature>
<name>A0A849HQY8_9MICO</name>
<dbReference type="EMBL" id="JABEPQ010000002">
    <property type="protein sequence ID" value="NNM47017.1"/>
    <property type="molecule type" value="Genomic_DNA"/>
</dbReference>
<dbReference type="RefSeq" id="WP_171244041.1">
    <property type="nucleotide sequence ID" value="NZ_JABEPQ010000002.1"/>
</dbReference>
<evidence type="ECO:0000256" key="6">
    <source>
        <dbReference type="RuleBase" id="RU363041"/>
    </source>
</evidence>
<evidence type="ECO:0000313" key="7">
    <source>
        <dbReference type="EMBL" id="NNM47017.1"/>
    </source>
</evidence>
<dbReference type="InterPro" id="IPR002781">
    <property type="entry name" value="TM_pro_TauE-like"/>
</dbReference>
<evidence type="ECO:0000256" key="2">
    <source>
        <dbReference type="ARBA" id="ARBA00009142"/>
    </source>
</evidence>
<keyword evidence="6" id="KW-1003">Cell membrane</keyword>
<evidence type="ECO:0000256" key="5">
    <source>
        <dbReference type="ARBA" id="ARBA00023136"/>
    </source>
</evidence>
<gene>
    <name evidence="7" type="ORF">HJG52_13495</name>
</gene>
<proteinExistence type="inferred from homology"/>
<feature type="transmembrane region" description="Helical" evidence="6">
    <location>
        <begin position="72"/>
        <end position="90"/>
    </location>
</feature>
<keyword evidence="5 6" id="KW-0472">Membrane</keyword>
<dbReference type="PANTHER" id="PTHR43701">
    <property type="entry name" value="MEMBRANE TRANSPORTER PROTEIN MJ0441-RELATED"/>
    <property type="match status" value="1"/>
</dbReference>
<evidence type="ECO:0000256" key="3">
    <source>
        <dbReference type="ARBA" id="ARBA00022692"/>
    </source>
</evidence>
<comment type="caution">
    <text evidence="7">The sequence shown here is derived from an EMBL/GenBank/DDBJ whole genome shotgun (WGS) entry which is preliminary data.</text>
</comment>
<evidence type="ECO:0000313" key="8">
    <source>
        <dbReference type="Proteomes" id="UP000588586"/>
    </source>
</evidence>
<dbReference type="PANTHER" id="PTHR43701:SF2">
    <property type="entry name" value="MEMBRANE TRANSPORTER PROTEIN YJNA-RELATED"/>
    <property type="match status" value="1"/>
</dbReference>
<keyword evidence="3 6" id="KW-0812">Transmembrane</keyword>
<keyword evidence="8" id="KW-1185">Reference proteome</keyword>
<reference evidence="7 8" key="1">
    <citation type="submission" date="2020-04" db="EMBL/GenBank/DDBJ databases">
        <title>Knoellia sp. isolate from air conditioner.</title>
        <authorList>
            <person name="Chea S."/>
            <person name="Kim D.-U."/>
        </authorList>
    </citation>
    <scope>NUCLEOTIDE SEQUENCE [LARGE SCALE GENOMIC DNA]</scope>
    <source>
        <strain evidence="7 8">DB2414S</strain>
    </source>
</reference>
<feature type="transmembrane region" description="Helical" evidence="6">
    <location>
        <begin position="228"/>
        <end position="246"/>
    </location>
</feature>
<dbReference type="AlphaFoldDB" id="A0A849HQY8"/>
<comment type="similarity">
    <text evidence="2 6">Belongs to the 4-toluene sulfonate uptake permease (TSUP) (TC 2.A.102) family.</text>
</comment>
<accession>A0A849HQY8</accession>
<sequence length="256" mass="25036">MGIVAAGLGLLVGLALGLLGGGGSVLAVPSLVYILGESPHEATTGSLIIIIASSLSGVAAHARAGRVQVRAGLGFGLAGLATSIISAALSKGLPETVVLVGFAGVMLTAAAMMWRSAKALDHGPVPGRQGTGGLRTILAGAGVGVLIGVFGVGGGFLAVPALVAVAGFTMPNAVGTSLLIIALNSSAALATRVAGSHVDWAVILPFAAAASVAAVVGQRASSRFRAATLQQTFAGLLVLLAGWVLLDQLVLHTSSN</sequence>
<keyword evidence="4 6" id="KW-1133">Transmembrane helix</keyword>
<evidence type="ECO:0000256" key="1">
    <source>
        <dbReference type="ARBA" id="ARBA00004141"/>
    </source>
</evidence>
<evidence type="ECO:0000256" key="4">
    <source>
        <dbReference type="ARBA" id="ARBA00022989"/>
    </source>
</evidence>